<sequence length="123" mass="13459" precursor="true">MKIAFLSLFLLGSGTTLLATTALNRTNSSYDINNKKKIHIDITLTSKNGCKFHIVGNYNSWTGNFTGNVYASGKNGCPEGTFTFGLAVHDDGTSEMFGSRAIIGVFQSDRDMLEDFVAYLQLM</sequence>
<evidence type="ECO:0000256" key="1">
    <source>
        <dbReference type="SAM" id="SignalP"/>
    </source>
</evidence>
<gene>
    <name evidence="2" type="ordered locus">Fluta_3304</name>
</gene>
<reference evidence="3" key="2">
    <citation type="submission" date="2011-02" db="EMBL/GenBank/DDBJ databases">
        <title>The complete genome of Fluviicola taffensis DSM 16823.</title>
        <authorList>
            <consortium name="US DOE Joint Genome Institute (JGI-PGF)"/>
            <person name="Lucas S."/>
            <person name="Copeland A."/>
            <person name="Lapidus A."/>
            <person name="Bruce D."/>
            <person name="Goodwin L."/>
            <person name="Pitluck S."/>
            <person name="Kyrpides N."/>
            <person name="Mavromatis K."/>
            <person name="Ivanova N."/>
            <person name="Mikhailova N."/>
            <person name="Pagani I."/>
            <person name="Chertkov O."/>
            <person name="Detter J.C."/>
            <person name="Han C."/>
            <person name="Tapia R."/>
            <person name="Land M."/>
            <person name="Hauser L."/>
            <person name="Markowitz V."/>
            <person name="Cheng J.-F."/>
            <person name="Hugenholtz P."/>
            <person name="Woyke T."/>
            <person name="Wu D."/>
            <person name="Tindall B."/>
            <person name="Pomrenke H.G."/>
            <person name="Brambilla E."/>
            <person name="Klenk H.-P."/>
            <person name="Eisen J.A."/>
        </authorList>
    </citation>
    <scope>NUCLEOTIDE SEQUENCE [LARGE SCALE GENOMIC DNA]</scope>
    <source>
        <strain evidence="3">DSM 16823 / RW262 / RW262</strain>
    </source>
</reference>
<dbReference type="Proteomes" id="UP000007463">
    <property type="component" value="Chromosome"/>
</dbReference>
<protein>
    <submittedName>
        <fullName evidence="2">Uncharacterized protein</fullName>
    </submittedName>
</protein>
<evidence type="ECO:0000313" key="3">
    <source>
        <dbReference type="Proteomes" id="UP000007463"/>
    </source>
</evidence>
<name>F2IAV2_FLUTR</name>
<accession>F2IAV2</accession>
<keyword evidence="3" id="KW-1185">Reference proteome</keyword>
<keyword evidence="1" id="KW-0732">Signal</keyword>
<feature type="signal peptide" evidence="1">
    <location>
        <begin position="1"/>
        <end position="18"/>
    </location>
</feature>
<reference evidence="2 3" key="1">
    <citation type="journal article" date="2011" name="Stand. Genomic Sci.">
        <title>Complete genome sequence of the gliding freshwater bacterium Fluviicola taffensis type strain (RW262).</title>
        <authorList>
            <person name="Woyke T."/>
            <person name="Chertkov O."/>
            <person name="Lapidus A."/>
            <person name="Nolan M."/>
            <person name="Lucas S."/>
            <person name="Del Rio T.G."/>
            <person name="Tice H."/>
            <person name="Cheng J.F."/>
            <person name="Tapia R."/>
            <person name="Han C."/>
            <person name="Goodwin L."/>
            <person name="Pitluck S."/>
            <person name="Liolios K."/>
            <person name="Pagani I."/>
            <person name="Ivanova N."/>
            <person name="Huntemann M."/>
            <person name="Mavromatis K."/>
            <person name="Mikhailova N."/>
            <person name="Pati A."/>
            <person name="Chen A."/>
            <person name="Palaniappan K."/>
            <person name="Land M."/>
            <person name="Hauser L."/>
            <person name="Brambilla E.M."/>
            <person name="Rohde M."/>
            <person name="Mwirichia R."/>
            <person name="Sikorski J."/>
            <person name="Tindall B.J."/>
            <person name="Goker M."/>
            <person name="Bristow J."/>
            <person name="Eisen J.A."/>
            <person name="Markowitz V."/>
            <person name="Hugenholtz P."/>
            <person name="Klenk H.P."/>
            <person name="Kyrpides N.C."/>
        </authorList>
    </citation>
    <scope>NUCLEOTIDE SEQUENCE [LARGE SCALE GENOMIC DNA]</scope>
    <source>
        <strain evidence="3">DSM 16823 / RW262 / RW262</strain>
    </source>
</reference>
<dbReference type="EMBL" id="CP002542">
    <property type="protein sequence ID" value="AEA45276.1"/>
    <property type="molecule type" value="Genomic_DNA"/>
</dbReference>
<dbReference type="HOGENOM" id="CLU_2011880_0_0_10"/>
<feature type="chain" id="PRO_5003283246" evidence="1">
    <location>
        <begin position="19"/>
        <end position="123"/>
    </location>
</feature>
<proteinExistence type="predicted"/>
<dbReference type="AlphaFoldDB" id="F2IAV2"/>
<organism evidence="2 3">
    <name type="scientific">Fluviicola taffensis (strain DSM 16823 / NCIMB 13979 / RW262)</name>
    <dbReference type="NCBI Taxonomy" id="755732"/>
    <lineage>
        <taxon>Bacteria</taxon>
        <taxon>Pseudomonadati</taxon>
        <taxon>Bacteroidota</taxon>
        <taxon>Flavobacteriia</taxon>
        <taxon>Flavobacteriales</taxon>
        <taxon>Crocinitomicaceae</taxon>
        <taxon>Fluviicola</taxon>
    </lineage>
</organism>
<evidence type="ECO:0000313" key="2">
    <source>
        <dbReference type="EMBL" id="AEA45276.1"/>
    </source>
</evidence>
<dbReference type="KEGG" id="fte:Fluta_3304"/>
<dbReference type="RefSeq" id="WP_013688043.1">
    <property type="nucleotide sequence ID" value="NC_015321.1"/>
</dbReference>